<protein>
    <recommendedName>
        <fullName evidence="1">Methyltransferase domain-containing protein</fullName>
    </recommendedName>
</protein>
<sequence>MPSIFPSSSAKVINNLAYHDCLPANTEEEQRLRVQHDVFHRTLGNILLHVPVDLTERNAAVLESGTGSGIWLLDLARIAPTNVELIGIDIQSKIFPSSLSIPRNMSFQVNSILELPEDWNNKFTLVHQRLLFTAFTQGEWTTALQNMHRVLKPGGWIQLFEAEKLSKAGPMFKQLQVLWKSILASRNINGIWPHGSKTWRKLVEDAGFVDIQVRFYDIPIGRWAGQDGEDMKENVLRIIQALRGPTVENAGFGVIQGGAEGYDKWTQGVIREVDGGAREPQTRWTMICARKPGL</sequence>
<name>A0AAD5W0Y7_9AGAR</name>
<dbReference type="SUPFAM" id="SSF53335">
    <property type="entry name" value="S-adenosyl-L-methionine-dependent methyltransferases"/>
    <property type="match status" value="1"/>
</dbReference>
<evidence type="ECO:0000313" key="2">
    <source>
        <dbReference type="EMBL" id="KAJ3573586.1"/>
    </source>
</evidence>
<dbReference type="Gene3D" id="3.40.50.150">
    <property type="entry name" value="Vaccinia Virus protein VP39"/>
    <property type="match status" value="1"/>
</dbReference>
<evidence type="ECO:0000259" key="1">
    <source>
        <dbReference type="Pfam" id="PF13649"/>
    </source>
</evidence>
<dbReference type="Proteomes" id="UP001213000">
    <property type="component" value="Unassembled WGS sequence"/>
</dbReference>
<evidence type="ECO:0000313" key="3">
    <source>
        <dbReference type="Proteomes" id="UP001213000"/>
    </source>
</evidence>
<dbReference type="InterPro" id="IPR029063">
    <property type="entry name" value="SAM-dependent_MTases_sf"/>
</dbReference>
<keyword evidence="3" id="KW-1185">Reference proteome</keyword>
<dbReference type="PANTHER" id="PTHR43591">
    <property type="entry name" value="METHYLTRANSFERASE"/>
    <property type="match status" value="1"/>
</dbReference>
<dbReference type="InterPro" id="IPR041698">
    <property type="entry name" value="Methyltransf_25"/>
</dbReference>
<dbReference type="GO" id="GO:0008168">
    <property type="term" value="F:methyltransferase activity"/>
    <property type="evidence" value="ECO:0007669"/>
    <property type="project" value="TreeGrafter"/>
</dbReference>
<organism evidence="2 3">
    <name type="scientific">Leucocoprinus birnbaumii</name>
    <dbReference type="NCBI Taxonomy" id="56174"/>
    <lineage>
        <taxon>Eukaryota</taxon>
        <taxon>Fungi</taxon>
        <taxon>Dikarya</taxon>
        <taxon>Basidiomycota</taxon>
        <taxon>Agaricomycotina</taxon>
        <taxon>Agaricomycetes</taxon>
        <taxon>Agaricomycetidae</taxon>
        <taxon>Agaricales</taxon>
        <taxon>Agaricineae</taxon>
        <taxon>Agaricaceae</taxon>
        <taxon>Leucocoprinus</taxon>
    </lineage>
</organism>
<dbReference type="EMBL" id="JANIEX010000098">
    <property type="protein sequence ID" value="KAJ3573586.1"/>
    <property type="molecule type" value="Genomic_DNA"/>
</dbReference>
<dbReference type="AlphaFoldDB" id="A0AAD5W0Y7"/>
<proteinExistence type="predicted"/>
<dbReference type="Pfam" id="PF13649">
    <property type="entry name" value="Methyltransf_25"/>
    <property type="match status" value="1"/>
</dbReference>
<gene>
    <name evidence="2" type="ORF">NP233_g2343</name>
</gene>
<reference evidence="2" key="1">
    <citation type="submission" date="2022-07" db="EMBL/GenBank/DDBJ databases">
        <title>Genome Sequence of Leucocoprinus birnbaumii.</title>
        <authorList>
            <person name="Buettner E."/>
        </authorList>
    </citation>
    <scope>NUCLEOTIDE SEQUENCE</scope>
    <source>
        <strain evidence="2">VT141</strain>
    </source>
</reference>
<accession>A0AAD5W0Y7</accession>
<dbReference type="CDD" id="cd02440">
    <property type="entry name" value="AdoMet_MTases"/>
    <property type="match status" value="1"/>
</dbReference>
<feature type="domain" description="Methyltransferase" evidence="1">
    <location>
        <begin position="61"/>
        <end position="155"/>
    </location>
</feature>
<dbReference type="PANTHER" id="PTHR43591:SF24">
    <property type="entry name" value="2-METHOXY-6-POLYPRENYL-1,4-BENZOQUINOL METHYLASE, MITOCHONDRIAL"/>
    <property type="match status" value="1"/>
</dbReference>
<comment type="caution">
    <text evidence="2">The sequence shown here is derived from an EMBL/GenBank/DDBJ whole genome shotgun (WGS) entry which is preliminary data.</text>
</comment>